<gene>
    <name evidence="1" type="ORF">E2C01_090997</name>
</gene>
<comment type="caution">
    <text evidence="1">The sequence shown here is derived from an EMBL/GenBank/DDBJ whole genome shotgun (WGS) entry which is preliminary data.</text>
</comment>
<dbReference type="AlphaFoldDB" id="A0A5B7JCU6"/>
<name>A0A5B7JCU6_PORTR</name>
<dbReference type="Proteomes" id="UP000324222">
    <property type="component" value="Unassembled WGS sequence"/>
</dbReference>
<keyword evidence="2" id="KW-1185">Reference proteome</keyword>
<sequence>MLESDEKFPCTRTRLCLRRTLICSKAWDKHSPRLLSAPPHILVSTHLTTITTITTCRPSLYLTFPTS</sequence>
<proteinExistence type="predicted"/>
<organism evidence="1 2">
    <name type="scientific">Portunus trituberculatus</name>
    <name type="common">Swimming crab</name>
    <name type="synonym">Neptunus trituberculatus</name>
    <dbReference type="NCBI Taxonomy" id="210409"/>
    <lineage>
        <taxon>Eukaryota</taxon>
        <taxon>Metazoa</taxon>
        <taxon>Ecdysozoa</taxon>
        <taxon>Arthropoda</taxon>
        <taxon>Crustacea</taxon>
        <taxon>Multicrustacea</taxon>
        <taxon>Malacostraca</taxon>
        <taxon>Eumalacostraca</taxon>
        <taxon>Eucarida</taxon>
        <taxon>Decapoda</taxon>
        <taxon>Pleocyemata</taxon>
        <taxon>Brachyura</taxon>
        <taxon>Eubrachyura</taxon>
        <taxon>Portunoidea</taxon>
        <taxon>Portunidae</taxon>
        <taxon>Portuninae</taxon>
        <taxon>Portunus</taxon>
    </lineage>
</organism>
<evidence type="ECO:0000313" key="1">
    <source>
        <dbReference type="EMBL" id="MPC95771.1"/>
    </source>
</evidence>
<accession>A0A5B7JCU6</accession>
<dbReference type="EMBL" id="VSRR010103469">
    <property type="protein sequence ID" value="MPC95771.1"/>
    <property type="molecule type" value="Genomic_DNA"/>
</dbReference>
<evidence type="ECO:0000313" key="2">
    <source>
        <dbReference type="Proteomes" id="UP000324222"/>
    </source>
</evidence>
<reference evidence="1 2" key="1">
    <citation type="submission" date="2019-05" db="EMBL/GenBank/DDBJ databases">
        <title>Another draft genome of Portunus trituberculatus and its Hox gene families provides insights of decapod evolution.</title>
        <authorList>
            <person name="Jeong J.-H."/>
            <person name="Song I."/>
            <person name="Kim S."/>
            <person name="Choi T."/>
            <person name="Kim D."/>
            <person name="Ryu S."/>
            <person name="Kim W."/>
        </authorList>
    </citation>
    <scope>NUCLEOTIDE SEQUENCE [LARGE SCALE GENOMIC DNA]</scope>
    <source>
        <tissue evidence="1">Muscle</tissue>
    </source>
</reference>
<protein>
    <submittedName>
        <fullName evidence="1">Uncharacterized protein</fullName>
    </submittedName>
</protein>